<feature type="transmembrane region" description="Helical" evidence="1">
    <location>
        <begin position="155"/>
        <end position="183"/>
    </location>
</feature>
<keyword evidence="1" id="KW-0812">Transmembrane</keyword>
<dbReference type="RefSeq" id="WP_272139762.1">
    <property type="nucleotide sequence ID" value="NZ_JAQLOI010000003.1"/>
</dbReference>
<organism evidence="2 3">
    <name type="scientific">Vibrio algarum</name>
    <dbReference type="NCBI Taxonomy" id="3020714"/>
    <lineage>
        <taxon>Bacteria</taxon>
        <taxon>Pseudomonadati</taxon>
        <taxon>Pseudomonadota</taxon>
        <taxon>Gammaproteobacteria</taxon>
        <taxon>Vibrionales</taxon>
        <taxon>Vibrionaceae</taxon>
        <taxon>Vibrio</taxon>
    </lineage>
</organism>
<sequence>MGVSLAIGNAIGVGISVVTAAAGLNNMSNIIGKIGPVIMGFILLIGVISSVHYYPLITEGNAAINSGEVQVVRAGGSVVLSGLSYGGVCILLVSAMVGRMGSNLREYHFKYSKIVFCVTAFSLPFVNVLMGLNHIGNIEASSASAIPNLLLASEIFGVMSGVFAIVILVAVYSTLCPILWTCVSMCIKDENGLKYKLACVCAGTVVYFVTLFIPFQTLLNYIMTYCGYTGAVVCGVVVIRYFIVKTKDEKYLRQDQPLESYKLSCDRRILENTSQK</sequence>
<feature type="transmembrane region" description="Helical" evidence="1">
    <location>
        <begin position="114"/>
        <end position="135"/>
    </location>
</feature>
<comment type="caution">
    <text evidence="2">The sequence shown here is derived from an EMBL/GenBank/DDBJ whole genome shotgun (WGS) entry which is preliminary data.</text>
</comment>
<reference evidence="2 3" key="1">
    <citation type="submission" date="2023-01" db="EMBL/GenBank/DDBJ databases">
        <title>Vibrio sp. KJ40-1 sp.nov, isolated from marine algae.</title>
        <authorList>
            <person name="Butt M."/>
            <person name="Kim J.M.J."/>
            <person name="Jeon C.O.C."/>
        </authorList>
    </citation>
    <scope>NUCLEOTIDE SEQUENCE [LARGE SCALE GENOMIC DNA]</scope>
    <source>
        <strain evidence="2 3">KJ40-1</strain>
    </source>
</reference>
<evidence type="ECO:0000313" key="3">
    <source>
        <dbReference type="Proteomes" id="UP001210678"/>
    </source>
</evidence>
<feature type="transmembrane region" description="Helical" evidence="1">
    <location>
        <begin position="221"/>
        <end position="243"/>
    </location>
</feature>
<gene>
    <name evidence="2" type="ORF">PGX00_19700</name>
</gene>
<accession>A0ABT4YWJ5</accession>
<feature type="transmembrane region" description="Helical" evidence="1">
    <location>
        <begin position="36"/>
        <end position="54"/>
    </location>
</feature>
<feature type="transmembrane region" description="Helical" evidence="1">
    <location>
        <begin position="6"/>
        <end position="24"/>
    </location>
</feature>
<evidence type="ECO:0000256" key="1">
    <source>
        <dbReference type="SAM" id="Phobius"/>
    </source>
</evidence>
<feature type="transmembrane region" description="Helical" evidence="1">
    <location>
        <begin position="195"/>
        <end position="215"/>
    </location>
</feature>
<name>A0ABT4YWJ5_9VIBR</name>
<protein>
    <submittedName>
        <fullName evidence="2">Uncharacterized protein</fullName>
    </submittedName>
</protein>
<keyword evidence="1" id="KW-0472">Membrane</keyword>
<evidence type="ECO:0000313" key="2">
    <source>
        <dbReference type="EMBL" id="MDB1125762.1"/>
    </source>
</evidence>
<feature type="transmembrane region" description="Helical" evidence="1">
    <location>
        <begin position="74"/>
        <end position="93"/>
    </location>
</feature>
<dbReference type="Proteomes" id="UP001210678">
    <property type="component" value="Unassembled WGS sequence"/>
</dbReference>
<proteinExistence type="predicted"/>
<keyword evidence="3" id="KW-1185">Reference proteome</keyword>
<keyword evidence="1" id="KW-1133">Transmembrane helix</keyword>
<dbReference type="EMBL" id="JAQLOI010000003">
    <property type="protein sequence ID" value="MDB1125762.1"/>
    <property type="molecule type" value="Genomic_DNA"/>
</dbReference>